<dbReference type="InterPro" id="IPR038765">
    <property type="entry name" value="Papain-like_cys_pep_sf"/>
</dbReference>
<sequence length="1151" mass="131607">MAIKVAINHKTTYSYDRLVNLSPHVFRLRPASHSRTAIEAYSFKVSPANHFINWQQDPFGNYQARVVFPEQTKELSIEVEVIANMVVINPFDFFVEEYASKFPFQYQGQLVKELAPYLEVKDDGPMLEEWMKTVSRESIEIVDFLVYINQKVYKDINYSIRMEAGVQTPDETLGLALGSCRDSAWLLVQALRKLGLAARFVSGYLVQLKADVEALDGPSGPPADFTDLHAWAEVYIPGAGWVGLDATSGLFAGEGHIPLACTPDYLSAAPVVGATSKCETTFSFSNVVTRIHEDPRVTKPYSEEEWTAINALGMMVDYEYQKGDVRMTMGGEPTFVSIDDMESAQWNTEADGVEKRILSHELLLRLRARFAPAGMLHYGQGKWYPGEPLPRWQYGLFWRKDGLPMWKNTSLLALENGKKKYTHIDAEAFITELTKTLAVPASDISALHEDIFYFLWTEGKIPVNIDPMSFTLKDPIERRTLTQLLDKGLETPAGFVLPLEWSHSKNSWKSGKWRMKREEIFLIPGNSPIGLRLPLDALSKIAAEYEPYEIERSLFETIPYLQNDYTNTVRSRYGSIVEHEDTPARRKINEAVEEEKQHSKHKKIEKEIKEAQPLFYVPLIKTALCVEVRDGILYVFLPPLKYIEHYLDLLTSIELTAEKLQIPVRIEGYEPPRDNRIERLVVSPDPGVIEVNIHPAKDWKEMSYNLEVLYQEAFKTRLGTEKFMLDGKHTGTGGGNHITIGGATPGDSPLLRRPDLLRSIITFWQHHPGLSYLFSGAFIGPTSQAPRFDEGRDEKLYEMEIAFAQIPNHDEIPFWLVDRLFRHLLTDITGNTHRAELCIDKLYSPDSSSGRLGILEFRAFDMPPHKEMSMVQMLLIRTLIAWFWKTPYKKDLVPWGTELHDKYMLPHFVEQDMKDIVRDLNDAGYPFQMSWLAPFFEFRFPHYGTVHIKDVQIQIRMGIEPWHVLGEEMTSSGTSRYVDSSLERLQVKLTNMNDSRYVLACNGFKVPLKPTPVKGEFVCGIRYRAWQPPSALHPTIGIDTPLVFDLIDTWNGRSVGGCTYHIAHPGGRSYDTFPINSYEAESRRVSRFWDNGHTQDPVPAPDYVTSTPIGRYMIEINPGLKQFELTNIETNKAYPNTLDMRLCWKAKNKDR</sequence>
<dbReference type="SUPFAM" id="SSF54001">
    <property type="entry name" value="Cysteine proteinases"/>
    <property type="match status" value="1"/>
</dbReference>
<protein>
    <submittedName>
        <fullName evidence="2">Transglutaminase-like enzyme, possible cysteine protease</fullName>
    </submittedName>
</protein>
<dbReference type="GO" id="GO:0008233">
    <property type="term" value="F:peptidase activity"/>
    <property type="evidence" value="ECO:0007669"/>
    <property type="project" value="UniProtKB-KW"/>
</dbReference>
<keyword evidence="3" id="KW-1185">Reference proteome</keyword>
<evidence type="ECO:0000313" key="2">
    <source>
        <dbReference type="EMBL" id="ABG58663.1"/>
    </source>
</evidence>
<gene>
    <name evidence="2" type="ordered locus">CHU_1392</name>
</gene>
<dbReference type="InterPro" id="IPR002931">
    <property type="entry name" value="Transglutaminase-like"/>
</dbReference>
<dbReference type="Proteomes" id="UP000001822">
    <property type="component" value="Chromosome"/>
</dbReference>
<evidence type="ECO:0000313" key="3">
    <source>
        <dbReference type="Proteomes" id="UP000001822"/>
    </source>
</evidence>
<dbReference type="Gene3D" id="3.10.620.30">
    <property type="match status" value="1"/>
</dbReference>
<dbReference type="Pfam" id="PF08379">
    <property type="entry name" value="Bact_transglu_N"/>
    <property type="match status" value="1"/>
</dbReference>
<dbReference type="InterPro" id="IPR018667">
    <property type="entry name" value="DUF2126"/>
</dbReference>
<dbReference type="GO" id="GO:0006508">
    <property type="term" value="P:proteolysis"/>
    <property type="evidence" value="ECO:0007669"/>
    <property type="project" value="UniProtKB-KW"/>
</dbReference>
<evidence type="ECO:0000259" key="1">
    <source>
        <dbReference type="SMART" id="SM00460"/>
    </source>
</evidence>
<accession>A0A6N4SQP1</accession>
<dbReference type="AlphaFoldDB" id="A0A6N4SQP1"/>
<keyword evidence="2" id="KW-0378">Hydrolase</keyword>
<proteinExistence type="predicted"/>
<dbReference type="RefSeq" id="WP_011584778.1">
    <property type="nucleotide sequence ID" value="NC_008255.1"/>
</dbReference>
<dbReference type="Pfam" id="PF01841">
    <property type="entry name" value="Transglut_core"/>
    <property type="match status" value="1"/>
</dbReference>
<dbReference type="InterPro" id="IPR013589">
    <property type="entry name" value="Bac_transglu_N"/>
</dbReference>
<organism evidence="2 3">
    <name type="scientific">Cytophaga hutchinsonii (strain ATCC 33406 / DSM 1761 / CIP 103989 / NBRC 15051 / NCIMB 9469 / D465)</name>
    <dbReference type="NCBI Taxonomy" id="269798"/>
    <lineage>
        <taxon>Bacteria</taxon>
        <taxon>Pseudomonadati</taxon>
        <taxon>Bacteroidota</taxon>
        <taxon>Cytophagia</taxon>
        <taxon>Cytophagales</taxon>
        <taxon>Cytophagaceae</taxon>
        <taxon>Cytophaga</taxon>
    </lineage>
</organism>
<dbReference type="EMBL" id="CP000383">
    <property type="protein sequence ID" value="ABG58663.1"/>
    <property type="molecule type" value="Genomic_DNA"/>
</dbReference>
<dbReference type="KEGG" id="chu:CHU_1392"/>
<dbReference type="OrthoDB" id="9804872at2"/>
<dbReference type="Pfam" id="PF09899">
    <property type="entry name" value="DUF2126"/>
    <property type="match status" value="1"/>
</dbReference>
<dbReference type="PANTHER" id="PTHR33490">
    <property type="entry name" value="BLR5614 PROTEIN-RELATED"/>
    <property type="match status" value="1"/>
</dbReference>
<reference evidence="2 3" key="1">
    <citation type="journal article" date="2007" name="Appl. Environ. Microbiol.">
        <title>Genome sequence of the cellulolytic gliding bacterium Cytophaga hutchinsonii.</title>
        <authorList>
            <person name="Xie G."/>
            <person name="Bruce D.C."/>
            <person name="Challacombe J.F."/>
            <person name="Chertkov O."/>
            <person name="Detter J.C."/>
            <person name="Gilna P."/>
            <person name="Han C.S."/>
            <person name="Lucas S."/>
            <person name="Misra M."/>
            <person name="Myers G.L."/>
            <person name="Richardson P."/>
            <person name="Tapia R."/>
            <person name="Thayer N."/>
            <person name="Thompson L.S."/>
            <person name="Brettin T.S."/>
            <person name="Henrissat B."/>
            <person name="Wilson D.B."/>
            <person name="McBride M.J."/>
        </authorList>
    </citation>
    <scope>NUCLEOTIDE SEQUENCE [LARGE SCALE GENOMIC DNA]</scope>
    <source>
        <strain evidence="3">ATCC 33406 / DSM 1761 / CIP 103989 / NBRC 15051 / NCIMB 9469 / D465</strain>
    </source>
</reference>
<dbReference type="SMART" id="SM00460">
    <property type="entry name" value="TGc"/>
    <property type="match status" value="1"/>
</dbReference>
<feature type="domain" description="Transglutaminase-like" evidence="1">
    <location>
        <begin position="172"/>
        <end position="248"/>
    </location>
</feature>
<dbReference type="PANTHER" id="PTHR33490:SF1">
    <property type="entry name" value="SLL1233 PROTEIN"/>
    <property type="match status" value="1"/>
</dbReference>
<name>A0A6N4SQP1_CYTH3</name>
<keyword evidence="2" id="KW-0645">Protease</keyword>